<feature type="domain" description="Ketopantoate reductase C-terminal" evidence="6">
    <location>
        <begin position="201"/>
        <end position="327"/>
    </location>
</feature>
<dbReference type="InterPro" id="IPR013328">
    <property type="entry name" value="6PGD_dom2"/>
</dbReference>
<comment type="function">
    <text evidence="4">Catalyzes the NADPH-dependent reduction of ketopantoate into pantoic acid.</text>
</comment>
<gene>
    <name evidence="7" type="ORF">CC86DRAFT_374100</name>
</gene>
<evidence type="ECO:0000256" key="3">
    <source>
        <dbReference type="ARBA" id="ARBA00023002"/>
    </source>
</evidence>
<evidence type="ECO:0000259" key="6">
    <source>
        <dbReference type="Pfam" id="PF08546"/>
    </source>
</evidence>
<name>A0A6A6ZKS5_9PLEO</name>
<dbReference type="NCBIfam" id="TIGR00745">
    <property type="entry name" value="apbA_panE"/>
    <property type="match status" value="1"/>
</dbReference>
<keyword evidence="2 4" id="KW-0521">NADP</keyword>
<dbReference type="InterPro" id="IPR051402">
    <property type="entry name" value="KPR-Related"/>
</dbReference>
<feature type="domain" description="Ketopantoate reductase N-terminal" evidence="5">
    <location>
        <begin position="5"/>
        <end position="158"/>
    </location>
</feature>
<protein>
    <recommendedName>
        <fullName evidence="4">2-dehydropantoate 2-reductase</fullName>
        <ecNumber evidence="4">1.1.1.169</ecNumber>
    </recommendedName>
    <alternativeName>
        <fullName evidence="4">Ketopantoate reductase</fullName>
    </alternativeName>
</protein>
<dbReference type="SUPFAM" id="SSF48179">
    <property type="entry name" value="6-phosphogluconate dehydrogenase C-terminal domain-like"/>
    <property type="match status" value="1"/>
</dbReference>
<dbReference type="GO" id="GO:0005737">
    <property type="term" value="C:cytoplasm"/>
    <property type="evidence" value="ECO:0007669"/>
    <property type="project" value="TreeGrafter"/>
</dbReference>
<comment type="similarity">
    <text evidence="1 4">Belongs to the ketopantoate reductase family.</text>
</comment>
<dbReference type="GO" id="GO:0008677">
    <property type="term" value="F:2-dehydropantoate 2-reductase activity"/>
    <property type="evidence" value="ECO:0007669"/>
    <property type="project" value="UniProtKB-EC"/>
</dbReference>
<sequence length="340" mass="36936">MPVSILIVGAGAIGAFYASRLALVPGVSVSVICRSNYSTVKSHGFKITSPQYGDYTFTPTHTFANPDEARKSGVQWDYIVVSTKALPDVSDDSTILEGLVGDKTAIVLIQNGLGVEEPYAKRFSNAAICTAVTIATCAQPSHGIIKHNRWTRINSGPYLPHLDTSTPRPTDARVTEQNNAFIALLKEGGIKDAEAYSHAKLQLVRWHKIAINASMNPSSVLTLCSTNAAMASDPEVQIHLIGVMHEILSTAPKILGQPMPAEFATPEQIIRSTQRNTSGSKPSMAVDWEKGSRMEIEVILGNPVRLARERGFEMPRLQSLYALVRMAQGVRDGRGRESKL</sequence>
<dbReference type="AlphaFoldDB" id="A0A6A6ZKS5"/>
<comment type="catalytic activity">
    <reaction evidence="4">
        <text>(R)-pantoate + NADP(+) = 2-dehydropantoate + NADPH + H(+)</text>
        <dbReference type="Rhea" id="RHEA:16233"/>
        <dbReference type="ChEBI" id="CHEBI:11561"/>
        <dbReference type="ChEBI" id="CHEBI:15378"/>
        <dbReference type="ChEBI" id="CHEBI:15980"/>
        <dbReference type="ChEBI" id="CHEBI:57783"/>
        <dbReference type="ChEBI" id="CHEBI:58349"/>
        <dbReference type="EC" id="1.1.1.169"/>
    </reaction>
</comment>
<dbReference type="InterPro" id="IPR003710">
    <property type="entry name" value="ApbA"/>
</dbReference>
<dbReference type="PANTHER" id="PTHR21708">
    <property type="entry name" value="PROBABLE 2-DEHYDROPANTOATE 2-REDUCTASE"/>
    <property type="match status" value="1"/>
</dbReference>
<dbReference type="FunFam" id="3.40.50.720:FF:000609">
    <property type="entry name" value="2-dehydropantoate 2-reductase"/>
    <property type="match status" value="1"/>
</dbReference>
<accession>A0A6A6ZKS5</accession>
<dbReference type="Proteomes" id="UP000799424">
    <property type="component" value="Unassembled WGS sequence"/>
</dbReference>
<evidence type="ECO:0000259" key="5">
    <source>
        <dbReference type="Pfam" id="PF02558"/>
    </source>
</evidence>
<dbReference type="Pfam" id="PF08546">
    <property type="entry name" value="ApbA_C"/>
    <property type="match status" value="1"/>
</dbReference>
<dbReference type="Gene3D" id="3.40.50.720">
    <property type="entry name" value="NAD(P)-binding Rossmann-like Domain"/>
    <property type="match status" value="1"/>
</dbReference>
<keyword evidence="8" id="KW-1185">Reference proteome</keyword>
<dbReference type="EC" id="1.1.1.169" evidence="4"/>
<evidence type="ECO:0000256" key="1">
    <source>
        <dbReference type="ARBA" id="ARBA00007870"/>
    </source>
</evidence>
<dbReference type="SUPFAM" id="SSF51735">
    <property type="entry name" value="NAD(P)-binding Rossmann-fold domains"/>
    <property type="match status" value="1"/>
</dbReference>
<dbReference type="PANTHER" id="PTHR21708:SF26">
    <property type="entry name" value="2-DEHYDROPANTOATE 2-REDUCTASE"/>
    <property type="match status" value="1"/>
</dbReference>
<dbReference type="InterPro" id="IPR013332">
    <property type="entry name" value="KPR_N"/>
</dbReference>
<proteinExistence type="inferred from homology"/>
<keyword evidence="3 4" id="KW-0560">Oxidoreductase</keyword>
<dbReference type="OrthoDB" id="3609at2759"/>
<dbReference type="InterPro" id="IPR008927">
    <property type="entry name" value="6-PGluconate_DH-like_C_sf"/>
</dbReference>
<dbReference type="GO" id="GO:0015940">
    <property type="term" value="P:pantothenate biosynthetic process"/>
    <property type="evidence" value="ECO:0007669"/>
    <property type="project" value="InterPro"/>
</dbReference>
<dbReference type="Pfam" id="PF02558">
    <property type="entry name" value="ApbA"/>
    <property type="match status" value="1"/>
</dbReference>
<evidence type="ECO:0000256" key="2">
    <source>
        <dbReference type="ARBA" id="ARBA00022857"/>
    </source>
</evidence>
<evidence type="ECO:0000313" key="7">
    <source>
        <dbReference type="EMBL" id="KAF2821259.1"/>
    </source>
</evidence>
<organism evidence="7 8">
    <name type="scientific">Ophiobolus disseminans</name>
    <dbReference type="NCBI Taxonomy" id="1469910"/>
    <lineage>
        <taxon>Eukaryota</taxon>
        <taxon>Fungi</taxon>
        <taxon>Dikarya</taxon>
        <taxon>Ascomycota</taxon>
        <taxon>Pezizomycotina</taxon>
        <taxon>Dothideomycetes</taxon>
        <taxon>Pleosporomycetidae</taxon>
        <taxon>Pleosporales</taxon>
        <taxon>Pleosporineae</taxon>
        <taxon>Phaeosphaeriaceae</taxon>
        <taxon>Ophiobolus</taxon>
    </lineage>
</organism>
<dbReference type="Gene3D" id="1.10.1040.10">
    <property type="entry name" value="N-(1-d-carboxylethyl)-l-norvaline Dehydrogenase, domain 2"/>
    <property type="match status" value="1"/>
</dbReference>
<evidence type="ECO:0000256" key="4">
    <source>
        <dbReference type="RuleBase" id="RU362068"/>
    </source>
</evidence>
<evidence type="ECO:0000313" key="8">
    <source>
        <dbReference type="Proteomes" id="UP000799424"/>
    </source>
</evidence>
<dbReference type="InterPro" id="IPR013752">
    <property type="entry name" value="KPA_reductase"/>
</dbReference>
<dbReference type="InterPro" id="IPR036291">
    <property type="entry name" value="NAD(P)-bd_dom_sf"/>
</dbReference>
<dbReference type="EMBL" id="MU006238">
    <property type="protein sequence ID" value="KAF2821259.1"/>
    <property type="molecule type" value="Genomic_DNA"/>
</dbReference>
<dbReference type="FunFam" id="1.10.1040.10:FF:000017">
    <property type="entry name" value="2-dehydropantoate 2-reductase"/>
    <property type="match status" value="1"/>
</dbReference>
<reference evidence="7" key="1">
    <citation type="journal article" date="2020" name="Stud. Mycol.">
        <title>101 Dothideomycetes genomes: a test case for predicting lifestyles and emergence of pathogens.</title>
        <authorList>
            <person name="Haridas S."/>
            <person name="Albert R."/>
            <person name="Binder M."/>
            <person name="Bloem J."/>
            <person name="Labutti K."/>
            <person name="Salamov A."/>
            <person name="Andreopoulos B."/>
            <person name="Baker S."/>
            <person name="Barry K."/>
            <person name="Bills G."/>
            <person name="Bluhm B."/>
            <person name="Cannon C."/>
            <person name="Castanera R."/>
            <person name="Culley D."/>
            <person name="Daum C."/>
            <person name="Ezra D."/>
            <person name="Gonzalez J."/>
            <person name="Henrissat B."/>
            <person name="Kuo A."/>
            <person name="Liang C."/>
            <person name="Lipzen A."/>
            <person name="Lutzoni F."/>
            <person name="Magnuson J."/>
            <person name="Mondo S."/>
            <person name="Nolan M."/>
            <person name="Ohm R."/>
            <person name="Pangilinan J."/>
            <person name="Park H.-J."/>
            <person name="Ramirez L."/>
            <person name="Alfaro M."/>
            <person name="Sun H."/>
            <person name="Tritt A."/>
            <person name="Yoshinaga Y."/>
            <person name="Zwiers L.-H."/>
            <person name="Turgeon B."/>
            <person name="Goodwin S."/>
            <person name="Spatafora J."/>
            <person name="Crous P."/>
            <person name="Grigoriev I."/>
        </authorList>
    </citation>
    <scope>NUCLEOTIDE SEQUENCE</scope>
    <source>
        <strain evidence="7">CBS 113818</strain>
    </source>
</reference>